<organism evidence="6 7">
    <name type="scientific">Ditylenchus dipsaci</name>
    <dbReference type="NCBI Taxonomy" id="166011"/>
    <lineage>
        <taxon>Eukaryota</taxon>
        <taxon>Metazoa</taxon>
        <taxon>Ecdysozoa</taxon>
        <taxon>Nematoda</taxon>
        <taxon>Chromadorea</taxon>
        <taxon>Rhabditida</taxon>
        <taxon>Tylenchina</taxon>
        <taxon>Tylenchomorpha</taxon>
        <taxon>Sphaerularioidea</taxon>
        <taxon>Anguinidae</taxon>
        <taxon>Anguininae</taxon>
        <taxon>Ditylenchus</taxon>
    </lineage>
</organism>
<proteinExistence type="predicted"/>
<name>A0A915DC56_9BILA</name>
<keyword evidence="6" id="KW-1185">Reference proteome</keyword>
<keyword evidence="2" id="KW-0539">Nucleus</keyword>
<dbReference type="Proteomes" id="UP000887574">
    <property type="component" value="Unplaced"/>
</dbReference>
<dbReference type="InterPro" id="IPR050358">
    <property type="entry name" value="RSE1/DDB1/CFT1"/>
</dbReference>
<evidence type="ECO:0000259" key="3">
    <source>
        <dbReference type="Pfam" id="PF03178"/>
    </source>
</evidence>
<dbReference type="InterPro" id="IPR004871">
    <property type="entry name" value="RSE1/DDB1/CPSF1_C"/>
</dbReference>
<dbReference type="InterPro" id="IPR036322">
    <property type="entry name" value="WD40_repeat_dom_sf"/>
</dbReference>
<dbReference type="WBParaSite" id="jg18353">
    <property type="protein sequence ID" value="jg18353"/>
    <property type="gene ID" value="jg18353"/>
</dbReference>
<evidence type="ECO:0000256" key="2">
    <source>
        <dbReference type="ARBA" id="ARBA00023242"/>
    </source>
</evidence>
<dbReference type="PANTHER" id="PTHR10644">
    <property type="entry name" value="DNA REPAIR/RNA PROCESSING CPSF FAMILY"/>
    <property type="match status" value="1"/>
</dbReference>
<dbReference type="Pfam" id="PF03178">
    <property type="entry name" value="CPSF_A"/>
    <property type="match status" value="1"/>
</dbReference>
<feature type="domain" description="RSE1/DDB1/CPSF1 C-terminal" evidence="3">
    <location>
        <begin position="488"/>
        <end position="683"/>
    </location>
</feature>
<comment type="subcellular location">
    <subcellularLocation>
        <location evidence="1">Nucleus</location>
    </subcellularLocation>
</comment>
<dbReference type="Pfam" id="PF23726">
    <property type="entry name" value="Beta-prop_RSE1_2nd"/>
    <property type="match status" value="1"/>
</dbReference>
<dbReference type="Gene3D" id="2.130.10.10">
    <property type="entry name" value="YVTN repeat-like/Quinoprotein amine dehydrogenase"/>
    <property type="match status" value="2"/>
</dbReference>
<evidence type="ECO:0000313" key="7">
    <source>
        <dbReference type="WBParaSite" id="jg18353"/>
    </source>
</evidence>
<dbReference type="InterPro" id="IPR058543">
    <property type="entry name" value="Beta-prop_RSE1/DDB1/CPSF1_2nd"/>
</dbReference>
<evidence type="ECO:0000256" key="1">
    <source>
        <dbReference type="ARBA" id="ARBA00004123"/>
    </source>
</evidence>
<feature type="domain" description="RSE1/DDB1/CPSF1 second beta-propeller" evidence="5">
    <location>
        <begin position="113"/>
        <end position="361"/>
    </location>
</feature>
<reference evidence="7" key="1">
    <citation type="submission" date="2022-11" db="UniProtKB">
        <authorList>
            <consortium name="WormBaseParasite"/>
        </authorList>
    </citation>
    <scope>IDENTIFICATION</scope>
</reference>
<dbReference type="InterPro" id="IPR018846">
    <property type="entry name" value="Beta-prop_RSE1/DDB1/CPSF1_1st"/>
</dbReference>
<feature type="domain" description="RSE1/DDB1/CPSF1 first beta-propeller" evidence="4">
    <location>
        <begin position="7"/>
        <end position="70"/>
    </location>
</feature>
<dbReference type="InterPro" id="IPR015943">
    <property type="entry name" value="WD40/YVTN_repeat-like_dom_sf"/>
</dbReference>
<protein>
    <submittedName>
        <fullName evidence="7">DNA damage-binding protein 1</fullName>
    </submittedName>
</protein>
<dbReference type="AlphaFoldDB" id="A0A915DC56"/>
<dbReference type="SUPFAM" id="SSF50978">
    <property type="entry name" value="WD40 repeat-like"/>
    <property type="match status" value="1"/>
</dbReference>
<evidence type="ECO:0000259" key="4">
    <source>
        <dbReference type="Pfam" id="PF10433"/>
    </source>
</evidence>
<accession>A0A915DC56</accession>
<evidence type="ECO:0000313" key="6">
    <source>
        <dbReference type="Proteomes" id="UP000887574"/>
    </source>
</evidence>
<evidence type="ECO:0000259" key="5">
    <source>
        <dbReference type="Pfam" id="PF23726"/>
    </source>
</evidence>
<sequence>MLLLVKEFGKDEIKDLKIELLGSISSPECLVYLDNSVAFVGSRYGDSQLVKLSTEPVDPESNSFVDVIDSYNNLGPIRDLVIINSEGQNQVITCSGAFKDGSLRIIRSGIGIDTLASVELAGVKGLFLLRLDSEYDRYMVVTFADITHLLLLDGEEMEDTQLPDFELSQPTLYAGNFTPNRIIQITADNVRLISGDGSFKVGWQSSSKITLCSVNSHSGQILLGSGDQIIYLQIANDQIQLVNQVTCQNEIACLDISPIEEKAVSKVFAVGFWNDQSVALYSLEPEMKLVSEEKLSGEVLPRSLLIIAMEGIIYLLVALGDGTVYYFRINAENGCLTEQKKVTLGTQPTLLKKFVTKGSEASLLQCKLEMVNQVAQLNSDYYKESLVMSDGENLIIGTIDDIQKLHIRTIPLYECVSRIAYQPETNTIAILTSRIEYVLADGQRSYGRESVSTMCSSKTAQTQVDKSNAPRSSSYDDADQQCEVEVHSLCVLDANSFECLYVYELAKMEIGCSLCTASLADDLQPYFAVGTSFVYGEDTESKQGRILIFQVQNNVNSAETGKLRLVAEKEVKGAVYSMTTLSNKLICCINTSVRLFEWTIEKELRLECSHFNFITALYIKTKGDLVLAADLMKSICLLSYKAIDSSFEEIARDYASEWMCACEIIDSDTFLGGENHFNIFVLKRM</sequence>
<dbReference type="Pfam" id="PF10433">
    <property type="entry name" value="Beta-prop_RSE1_1st"/>
    <property type="match status" value="1"/>
</dbReference>
<dbReference type="GO" id="GO:0005634">
    <property type="term" value="C:nucleus"/>
    <property type="evidence" value="ECO:0007669"/>
    <property type="project" value="UniProtKB-SubCell"/>
</dbReference>
<dbReference type="GO" id="GO:0003676">
    <property type="term" value="F:nucleic acid binding"/>
    <property type="evidence" value="ECO:0007669"/>
    <property type="project" value="InterPro"/>
</dbReference>